<organism evidence="1 2">
    <name type="scientific">Coniosporium uncinatum</name>
    <dbReference type="NCBI Taxonomy" id="93489"/>
    <lineage>
        <taxon>Eukaryota</taxon>
        <taxon>Fungi</taxon>
        <taxon>Dikarya</taxon>
        <taxon>Ascomycota</taxon>
        <taxon>Pezizomycotina</taxon>
        <taxon>Dothideomycetes</taxon>
        <taxon>Dothideomycetes incertae sedis</taxon>
        <taxon>Coniosporium</taxon>
    </lineage>
</organism>
<feature type="non-terminal residue" evidence="1">
    <location>
        <position position="210"/>
    </location>
</feature>
<proteinExistence type="predicted"/>
<name>A0ACC3D2Q1_9PEZI</name>
<sequence length="210" mass="24465">MLDHQIEFSKSCAEIYQPISGRVSDPDSFVQEGNPEGIEACQAYEALVADLKATLQPELELIESRIIKPADELLSVIKIIRKSAAKRDHKQLDYDRHRATLKKLQDKKEKTLKDEKAMYKAEADVEAATQDFNYFNDLMKTELPELFRLEREFIKPLFQSFYYMQLNVFYTLHEKMQAIDIGYFDLTKDIEDGFEAKRGEIQQEVEKLAI</sequence>
<protein>
    <submittedName>
        <fullName evidence="1">Uncharacterized protein</fullName>
    </submittedName>
</protein>
<dbReference type="Proteomes" id="UP001186974">
    <property type="component" value="Unassembled WGS sequence"/>
</dbReference>
<keyword evidence="2" id="KW-1185">Reference proteome</keyword>
<evidence type="ECO:0000313" key="1">
    <source>
        <dbReference type="EMBL" id="KAK3060848.1"/>
    </source>
</evidence>
<accession>A0ACC3D2Q1</accession>
<gene>
    <name evidence="1" type="ORF">LTS18_007557</name>
</gene>
<comment type="caution">
    <text evidence="1">The sequence shown here is derived from an EMBL/GenBank/DDBJ whole genome shotgun (WGS) entry which is preliminary data.</text>
</comment>
<dbReference type="EMBL" id="JAWDJW010008242">
    <property type="protein sequence ID" value="KAK3060848.1"/>
    <property type="molecule type" value="Genomic_DNA"/>
</dbReference>
<evidence type="ECO:0000313" key="2">
    <source>
        <dbReference type="Proteomes" id="UP001186974"/>
    </source>
</evidence>
<reference evidence="1" key="1">
    <citation type="submission" date="2024-09" db="EMBL/GenBank/DDBJ databases">
        <title>Black Yeasts Isolated from many extreme environments.</title>
        <authorList>
            <person name="Coleine C."/>
            <person name="Stajich J.E."/>
            <person name="Selbmann L."/>
        </authorList>
    </citation>
    <scope>NUCLEOTIDE SEQUENCE</scope>
    <source>
        <strain evidence="1">CCFEE 5737</strain>
    </source>
</reference>